<dbReference type="Proteomes" id="UP000183208">
    <property type="component" value="Unassembled WGS sequence"/>
</dbReference>
<feature type="region of interest" description="Disordered" evidence="1">
    <location>
        <begin position="1"/>
        <end position="25"/>
    </location>
</feature>
<proteinExistence type="predicted"/>
<sequence length="64" mass="7469">MKFDSSAKAEQALTEQGFNKPSVPESFDWMNTEDRKIATIHPTYDTASNRWKYRIQYRPMVVGV</sequence>
<accession>A0A1H5JDS5</accession>
<reference evidence="2 3" key="1">
    <citation type="submission" date="2016-10" db="EMBL/GenBank/DDBJ databases">
        <authorList>
            <person name="de Groot N.N."/>
        </authorList>
    </citation>
    <scope>NUCLEOTIDE SEQUENCE [LARGE SCALE GENOMIC DNA]</scope>
    <source>
        <strain evidence="2 3">GAS522</strain>
    </source>
</reference>
<organism evidence="2 3">
    <name type="scientific">Bradyrhizobium lablabi</name>
    <dbReference type="NCBI Taxonomy" id="722472"/>
    <lineage>
        <taxon>Bacteria</taxon>
        <taxon>Pseudomonadati</taxon>
        <taxon>Pseudomonadota</taxon>
        <taxon>Alphaproteobacteria</taxon>
        <taxon>Hyphomicrobiales</taxon>
        <taxon>Nitrobacteraceae</taxon>
        <taxon>Bradyrhizobium</taxon>
    </lineage>
</organism>
<name>A0A1H5JDS5_9BRAD</name>
<gene>
    <name evidence="2" type="ORF">SAMN05444171_7773</name>
</gene>
<protein>
    <submittedName>
        <fullName evidence="2">Uncharacterized protein</fullName>
    </submittedName>
</protein>
<dbReference type="EMBL" id="FNTI01000001">
    <property type="protein sequence ID" value="SEE50580.1"/>
    <property type="molecule type" value="Genomic_DNA"/>
</dbReference>
<evidence type="ECO:0000313" key="3">
    <source>
        <dbReference type="Proteomes" id="UP000183208"/>
    </source>
</evidence>
<evidence type="ECO:0000313" key="2">
    <source>
        <dbReference type="EMBL" id="SEE50580.1"/>
    </source>
</evidence>
<dbReference type="AlphaFoldDB" id="A0A1H5JDS5"/>
<evidence type="ECO:0000256" key="1">
    <source>
        <dbReference type="SAM" id="MobiDB-lite"/>
    </source>
</evidence>
<dbReference type="RefSeq" id="WP_074830421.1">
    <property type="nucleotide sequence ID" value="NZ_FNTI01000001.1"/>
</dbReference>